<dbReference type="SUPFAM" id="SSF48208">
    <property type="entry name" value="Six-hairpin glycosidases"/>
    <property type="match status" value="1"/>
</dbReference>
<dbReference type="PANTHER" id="PTHR31151">
    <property type="entry name" value="PROLINE-TRNA LIGASE (DUF1680)"/>
    <property type="match status" value="1"/>
</dbReference>
<organism evidence="5 6">
    <name type="scientific">Paenibacillus terricola</name>
    <dbReference type="NCBI Taxonomy" id="2763503"/>
    <lineage>
        <taxon>Bacteria</taxon>
        <taxon>Bacillati</taxon>
        <taxon>Bacillota</taxon>
        <taxon>Bacilli</taxon>
        <taxon>Bacillales</taxon>
        <taxon>Paenibacillaceae</taxon>
        <taxon>Paenibacillus</taxon>
    </lineage>
</organism>
<feature type="domain" description="Non-reducing end beta-L-arabinofuranosidase-like GH127 middle" evidence="4">
    <location>
        <begin position="391"/>
        <end position="484"/>
    </location>
</feature>
<dbReference type="GO" id="GO:0016787">
    <property type="term" value="F:hydrolase activity"/>
    <property type="evidence" value="ECO:0007669"/>
    <property type="project" value="UniProtKB-KW"/>
</dbReference>
<dbReference type="InterPro" id="IPR012878">
    <property type="entry name" value="Beta-AFase-like_GH127_cat"/>
</dbReference>
<evidence type="ECO:0000313" key="5">
    <source>
        <dbReference type="EMBL" id="MBD3919667.1"/>
    </source>
</evidence>
<dbReference type="Proteomes" id="UP000609346">
    <property type="component" value="Unassembled WGS sequence"/>
</dbReference>
<comment type="caution">
    <text evidence="5">The sequence shown here is derived from an EMBL/GenBank/DDBJ whole genome shotgun (WGS) entry which is preliminary data.</text>
</comment>
<dbReference type="Pfam" id="PF20736">
    <property type="entry name" value="Glyco_hydro127M"/>
    <property type="match status" value="1"/>
</dbReference>
<dbReference type="InterPro" id="IPR032275">
    <property type="entry name" value="DUF4986"/>
</dbReference>
<feature type="domain" description="DUF4986" evidence="2">
    <location>
        <begin position="530"/>
        <end position="590"/>
    </location>
</feature>
<reference evidence="5 6" key="1">
    <citation type="submission" date="2020-09" db="EMBL/GenBank/DDBJ databases">
        <title>Paenibacillus sp. strain PR3 16S rRNA gene Genome sequencing and assembly.</title>
        <authorList>
            <person name="Kim J."/>
        </authorList>
    </citation>
    <scope>NUCLEOTIDE SEQUENCE [LARGE SCALE GENOMIC DNA]</scope>
    <source>
        <strain evidence="5 6">PR3</strain>
    </source>
</reference>
<dbReference type="EMBL" id="JACXZA010000003">
    <property type="protein sequence ID" value="MBD3919667.1"/>
    <property type="molecule type" value="Genomic_DNA"/>
</dbReference>
<dbReference type="Gene3D" id="1.50.10.20">
    <property type="match status" value="1"/>
</dbReference>
<evidence type="ECO:0000259" key="4">
    <source>
        <dbReference type="Pfam" id="PF20736"/>
    </source>
</evidence>
<dbReference type="InterPro" id="IPR046544">
    <property type="entry name" value="GH146_SB_dom"/>
</dbReference>
<evidence type="ECO:0000259" key="1">
    <source>
        <dbReference type="Pfam" id="PF07944"/>
    </source>
</evidence>
<dbReference type="InterPro" id="IPR049046">
    <property type="entry name" value="Beta-AFase-like_GH127_middle"/>
</dbReference>
<accession>A0ABR8MUN0</accession>
<evidence type="ECO:0000259" key="3">
    <source>
        <dbReference type="Pfam" id="PF20620"/>
    </source>
</evidence>
<dbReference type="Pfam" id="PF07944">
    <property type="entry name" value="Beta-AFase-like_GH127_cat"/>
    <property type="match status" value="1"/>
</dbReference>
<dbReference type="RefSeq" id="WP_191203966.1">
    <property type="nucleotide sequence ID" value="NZ_JACXZA010000003.1"/>
</dbReference>
<proteinExistence type="predicted"/>
<sequence length="767" mass="86510">MTRTTLLEGIFQASQETGKSYLITHDVDRLMAPCYEAAGLQPKSERYGGWESTQIAGHSVGHFLSAAAAMYAVTGDEVILAKLNYTVDELAHVQSHDPDGYVSGFPRKCFDNVFFGNGDFEVHNFGLGGSWVPWYSIHKIYAGLIDAYKLTGNEKALEVVVKLSDWAKKGSDNLSDELFQRMLICEHGGMNEAMADLYTITGNQDYLDLAIRFCHQAILEPLSRGVDELEGKHANTQIPKVIGAAKLYDITGEEKYRAMAEYFWDEVTRNRSYIIGGNSIFEHFRAKNTEKLGVETAETCNTYNMLKLTRLLFRWTPKAEYMDFYERALYNHILASQDPDTGAKMYFISTEPGHFKVYGTHDHSFWCCTGTGMENPALYPRDIYYSDKEAVYVNLFIGSRAVLEDRNVIIKQHTEFPTTDKTIVVIEQADNASFKLNIRVPYWVAGAVTAVVNGSDTFTSSTNGYLEIERSWNSGDSIEVTLPMDLHVHRAKDDEKKVGFMYGPIVLAGALGTENFPECDIIDNHLKLHHHPIIKVPVLVTDETDVKSWIKPAEGSPLTFITDAVGEPGEQRVTLIPFFQLHHQRYTIYWTLMNKEQYVNYVDEEKAEREYLHAITIDVVKPHEQQSEVEHNGQSDNSHSGYSVHAHEGFRVAEPDGFFSYQMKVLPGTVHGLQVTYYGSDGAVHRENGRVEREFDILINGQAIGRQRLEAEHREKLFDVLYDIPSELISGAEQVEVKFVSANGGIVGGVFGIRMIDRARLDELSQS</sequence>
<dbReference type="Pfam" id="PF16375">
    <property type="entry name" value="DUF4986"/>
    <property type="match status" value="1"/>
</dbReference>
<dbReference type="InterPro" id="IPR008928">
    <property type="entry name" value="6-hairpin_glycosidase_sf"/>
</dbReference>
<feature type="domain" description="Glycoside hydrolase GH146 substrate-binding" evidence="3">
    <location>
        <begin position="612"/>
        <end position="756"/>
    </location>
</feature>
<protein>
    <submittedName>
        <fullName evidence="5">Glycoside hydrolase family 127 protein</fullName>
    </submittedName>
</protein>
<dbReference type="Pfam" id="PF20620">
    <property type="entry name" value="DUF6805"/>
    <property type="match status" value="1"/>
</dbReference>
<gene>
    <name evidence="5" type="ORF">H8B09_12960</name>
</gene>
<keyword evidence="5" id="KW-0378">Hydrolase</keyword>
<dbReference type="PANTHER" id="PTHR31151:SF0">
    <property type="entry name" value="PROLINE-TRNA LIGASE (DUF1680)"/>
    <property type="match status" value="1"/>
</dbReference>
<evidence type="ECO:0000313" key="6">
    <source>
        <dbReference type="Proteomes" id="UP000609346"/>
    </source>
</evidence>
<name>A0ABR8MUN0_9BACL</name>
<evidence type="ECO:0000259" key="2">
    <source>
        <dbReference type="Pfam" id="PF16375"/>
    </source>
</evidence>
<keyword evidence="6" id="KW-1185">Reference proteome</keyword>
<feature type="domain" description="Non-reducing end beta-L-arabinofuranosidase-like GH127 catalytic" evidence="1">
    <location>
        <begin position="5"/>
        <end position="379"/>
    </location>
</feature>